<evidence type="ECO:0000256" key="1">
    <source>
        <dbReference type="SAM" id="MobiDB-lite"/>
    </source>
</evidence>
<feature type="region of interest" description="Disordered" evidence="1">
    <location>
        <begin position="1"/>
        <end position="49"/>
    </location>
</feature>
<feature type="compositionally biased region" description="Basic and acidic residues" evidence="1">
    <location>
        <begin position="78"/>
        <end position="95"/>
    </location>
</feature>
<comment type="caution">
    <text evidence="3">The sequence shown here is derived from an EMBL/GenBank/DDBJ whole genome shotgun (WGS) entry which is preliminary data.</text>
</comment>
<protein>
    <submittedName>
        <fullName evidence="3">Uncharacterized protein</fullName>
    </submittedName>
</protein>
<evidence type="ECO:0000313" key="2">
    <source>
        <dbReference type="EMBL" id="CAF1224808.1"/>
    </source>
</evidence>
<feature type="compositionally biased region" description="Polar residues" evidence="1">
    <location>
        <begin position="35"/>
        <end position="49"/>
    </location>
</feature>
<organism evidence="3 4">
    <name type="scientific">Adineta ricciae</name>
    <name type="common">Rotifer</name>
    <dbReference type="NCBI Taxonomy" id="249248"/>
    <lineage>
        <taxon>Eukaryota</taxon>
        <taxon>Metazoa</taxon>
        <taxon>Spiralia</taxon>
        <taxon>Gnathifera</taxon>
        <taxon>Rotifera</taxon>
        <taxon>Eurotatoria</taxon>
        <taxon>Bdelloidea</taxon>
        <taxon>Adinetida</taxon>
        <taxon>Adinetidae</taxon>
        <taxon>Adineta</taxon>
    </lineage>
</organism>
<reference evidence="3" key="1">
    <citation type="submission" date="2021-02" db="EMBL/GenBank/DDBJ databases">
        <authorList>
            <person name="Nowell W R."/>
        </authorList>
    </citation>
    <scope>NUCLEOTIDE SEQUENCE</scope>
</reference>
<evidence type="ECO:0000313" key="3">
    <source>
        <dbReference type="EMBL" id="CAF1655728.1"/>
    </source>
</evidence>
<feature type="region of interest" description="Disordered" evidence="1">
    <location>
        <begin position="71"/>
        <end position="153"/>
    </location>
</feature>
<keyword evidence="4" id="KW-1185">Reference proteome</keyword>
<feature type="compositionally biased region" description="Basic and acidic residues" evidence="1">
    <location>
        <begin position="23"/>
        <end position="33"/>
    </location>
</feature>
<dbReference type="Proteomes" id="UP000663852">
    <property type="component" value="Unassembled WGS sequence"/>
</dbReference>
<gene>
    <name evidence="2" type="ORF">EDS130_LOCUS26617</name>
    <name evidence="3" type="ORF">XAT740_LOCUS55871</name>
</gene>
<evidence type="ECO:0000313" key="4">
    <source>
        <dbReference type="Proteomes" id="UP000663828"/>
    </source>
</evidence>
<dbReference type="EMBL" id="CAJNOJ010000162">
    <property type="protein sequence ID" value="CAF1224808.1"/>
    <property type="molecule type" value="Genomic_DNA"/>
</dbReference>
<sequence length="153" mass="17279">MTDDSPDELSSESKPSLTVAKHIYFDEDHHENNDENTSTQQKIIERPVSSTVRMDGSDLISRCQNLIPLLSDTNAITTDKDQSNEKAEEEFHLPVDDDDSESEKSAKESGEASSSTDEEIVKKKRKKKKKKKKKKLKPNDTDTPKNNQDLSSQ</sequence>
<feature type="compositionally biased region" description="Polar residues" evidence="1">
    <location>
        <begin position="144"/>
        <end position="153"/>
    </location>
</feature>
<dbReference type="Proteomes" id="UP000663828">
    <property type="component" value="Unassembled WGS sequence"/>
</dbReference>
<feature type="compositionally biased region" description="Basic residues" evidence="1">
    <location>
        <begin position="122"/>
        <end position="136"/>
    </location>
</feature>
<dbReference type="EMBL" id="CAJNOR010010664">
    <property type="protein sequence ID" value="CAF1655728.1"/>
    <property type="molecule type" value="Genomic_DNA"/>
</dbReference>
<dbReference type="AlphaFoldDB" id="A0A816F703"/>
<feature type="compositionally biased region" description="Acidic residues" evidence="1">
    <location>
        <begin position="1"/>
        <end position="10"/>
    </location>
</feature>
<name>A0A816F703_ADIRI</name>
<proteinExistence type="predicted"/>
<accession>A0A816F703</accession>
<dbReference type="OrthoDB" id="10060781at2759"/>